<dbReference type="AlphaFoldDB" id="A0A0B0EFB8"/>
<evidence type="ECO:0000313" key="3">
    <source>
        <dbReference type="Proteomes" id="UP000030652"/>
    </source>
</evidence>
<dbReference type="InterPro" id="IPR027417">
    <property type="entry name" value="P-loop_NTPase"/>
</dbReference>
<dbReference type="PANTHER" id="PTHR42927:SF1">
    <property type="entry name" value="HELICASE SUPERFAMILY 1 AND 2 DOMAIN-CONTAINING PROTEIN"/>
    <property type="match status" value="1"/>
</dbReference>
<dbReference type="GO" id="GO:0009035">
    <property type="term" value="F:type I site-specific deoxyribonuclease activity"/>
    <property type="evidence" value="ECO:0007669"/>
    <property type="project" value="UniProtKB-EC"/>
</dbReference>
<evidence type="ECO:0000313" key="2">
    <source>
        <dbReference type="EMBL" id="KHE91797.1"/>
    </source>
</evidence>
<name>A0A0B0EFB8_9BACT</name>
<dbReference type="Pfam" id="PF04313">
    <property type="entry name" value="HSDR_N"/>
    <property type="match status" value="1"/>
</dbReference>
<dbReference type="eggNOG" id="COG0610">
    <property type="taxonomic scope" value="Bacteria"/>
</dbReference>
<protein>
    <submittedName>
        <fullName evidence="2">DEAD/DEAH box helicase</fullName>
    </submittedName>
</protein>
<keyword evidence="2" id="KW-0378">Hydrolase</keyword>
<dbReference type="REBASE" id="103265">
    <property type="entry name" value="SbrRU1ORF2495P"/>
</dbReference>
<proteinExistence type="predicted"/>
<dbReference type="GO" id="GO:0009307">
    <property type="term" value="P:DNA restriction-modification system"/>
    <property type="evidence" value="ECO:0007669"/>
    <property type="project" value="UniProtKB-KW"/>
</dbReference>
<dbReference type="PROSITE" id="PS51192">
    <property type="entry name" value="HELICASE_ATP_BIND_1"/>
    <property type="match status" value="1"/>
</dbReference>
<gene>
    <name evidence="2" type="ORF">SCABRO_02498</name>
</gene>
<dbReference type="SUPFAM" id="SSF52540">
    <property type="entry name" value="P-loop containing nucleoside triphosphate hydrolases"/>
    <property type="match status" value="1"/>
</dbReference>
<organism evidence="2 3">
    <name type="scientific">Candidatus Scalindua brodae</name>
    <dbReference type="NCBI Taxonomy" id="237368"/>
    <lineage>
        <taxon>Bacteria</taxon>
        <taxon>Pseudomonadati</taxon>
        <taxon>Planctomycetota</taxon>
        <taxon>Candidatus Brocadiia</taxon>
        <taxon>Candidatus Brocadiales</taxon>
        <taxon>Candidatus Scalinduaceae</taxon>
        <taxon>Candidatus Scalindua</taxon>
    </lineage>
</organism>
<dbReference type="Gene3D" id="3.40.50.300">
    <property type="entry name" value="P-loop containing nucleotide triphosphate hydrolases"/>
    <property type="match status" value="2"/>
</dbReference>
<feature type="domain" description="Helicase ATP-binding" evidence="1">
    <location>
        <begin position="295"/>
        <end position="510"/>
    </location>
</feature>
<keyword evidence="2" id="KW-0547">Nucleotide-binding</keyword>
<dbReference type="GO" id="GO:0004386">
    <property type="term" value="F:helicase activity"/>
    <property type="evidence" value="ECO:0007669"/>
    <property type="project" value="UniProtKB-KW"/>
</dbReference>
<accession>A0A0B0EFB8</accession>
<dbReference type="InterPro" id="IPR007409">
    <property type="entry name" value="Restrct_endonuc_type1_HsdR_N"/>
</dbReference>
<keyword evidence="2" id="KW-0347">Helicase</keyword>
<dbReference type="SMART" id="SM00487">
    <property type="entry name" value="DEXDc"/>
    <property type="match status" value="1"/>
</dbReference>
<dbReference type="Gene3D" id="3.90.1570.50">
    <property type="match status" value="1"/>
</dbReference>
<dbReference type="Pfam" id="PF18766">
    <property type="entry name" value="SWI2_SNF2"/>
    <property type="match status" value="1"/>
</dbReference>
<comment type="caution">
    <text evidence="2">The sequence shown here is derived from an EMBL/GenBank/DDBJ whole genome shotgun (WGS) entry which is preliminary data.</text>
</comment>
<sequence>MKKHTEDRLEDAIEYQFIEKDCYKEGVSGGFDTERALEPARVIAFIEKTQTKLWQSLKAIHGSDTVKVVLDDLCKTLETQGMLNVLRHGFKSYGKKLKVAYFVPSTKLNPDTLALYKANTLSITRQLHYSSQNEKSLDMVLFLNGLPVVTIELKNPLSGQTVENAKHQYKNDRDPKEKIFEFKKRALVHFAVDQDLVFMTTRLSGNKTFFLPFNLGCDGGAGNPPATDGGYRTAYLWQKVLQSDSLLDILGRFMHLQVEDKKVVTDKGIKKIRKESMIFPRYHQLDSVRKLVSHSEENGPGRNYLVQHSAGSGKSNSIAWLAHRLSSLHDADDNKIFNSVVVITDRRVLDQQLQDTIYQFEHKQGVVQKIDEDTRQLVDALSTGTPIIISTVQKFPFVTETIEKLNKEQGEGSVSISTKGKRFAVIVDEAHSSQSGETAMELKYVLNKEGIEEQAAQHIAENDEEEEDAIIRNMMKRGRQPNISFFAFTATPKYKTKHVFNEPGPDGKAPFHKYTMRQAIEERFILDVLKNYITYETYFHITQLAEDDPNVERKKAARALARFLTLHPHNIAQKTEVMVEHFRASVRHKIGERAKAMVVTDSRLHAVRYKLAFDEYLKDKGYTDIKTLVAFSGTVVDPECPSKKYTEVGMNGGISERELPEKFDTEEYRVLLVAEKYQTGFDQP</sequence>
<dbReference type="InterPro" id="IPR014001">
    <property type="entry name" value="Helicase_ATP-bd"/>
</dbReference>
<dbReference type="PANTHER" id="PTHR42927">
    <property type="entry name" value="HELICASE SUPERFAMILY 1 AND 2 DOMAIN-CONTAINING PROTEIN"/>
    <property type="match status" value="1"/>
</dbReference>
<keyword evidence="2" id="KW-0067">ATP-binding</keyword>
<dbReference type="GO" id="GO:0003677">
    <property type="term" value="F:DNA binding"/>
    <property type="evidence" value="ECO:0007669"/>
    <property type="project" value="UniProtKB-KW"/>
</dbReference>
<dbReference type="GO" id="GO:0005524">
    <property type="term" value="F:ATP binding"/>
    <property type="evidence" value="ECO:0007669"/>
    <property type="project" value="UniProtKB-KW"/>
</dbReference>
<dbReference type="Proteomes" id="UP000030652">
    <property type="component" value="Unassembled WGS sequence"/>
</dbReference>
<dbReference type="EMBL" id="JRYO01000177">
    <property type="protein sequence ID" value="KHE91797.1"/>
    <property type="molecule type" value="Genomic_DNA"/>
</dbReference>
<evidence type="ECO:0000259" key="1">
    <source>
        <dbReference type="PROSITE" id="PS51192"/>
    </source>
</evidence>
<dbReference type="InterPro" id="IPR040980">
    <property type="entry name" value="SWI2_SNF2"/>
</dbReference>
<reference evidence="2 3" key="1">
    <citation type="submission" date="2014-10" db="EMBL/GenBank/DDBJ databases">
        <title>Draft genome of anammox bacterium scalindua brodae, obtained using differential coverage binning of sequence data from two enrichment reactors.</title>
        <authorList>
            <person name="Speth D.R."/>
            <person name="Russ L."/>
            <person name="Kartal B."/>
            <person name="Op den Camp H.J."/>
            <person name="Dutilh B.E."/>
            <person name="Jetten M.S."/>
        </authorList>
    </citation>
    <scope>NUCLEOTIDE SEQUENCE [LARGE SCALE GENOMIC DNA]</scope>
    <source>
        <strain evidence="2">RU1</strain>
    </source>
</reference>
<feature type="non-terminal residue" evidence="2">
    <location>
        <position position="684"/>
    </location>
</feature>